<dbReference type="PANTHER" id="PTHR30069:SF29">
    <property type="entry name" value="HEMOGLOBIN AND HEMOGLOBIN-HAPTOGLOBIN-BINDING PROTEIN 1-RELATED"/>
    <property type="match status" value="1"/>
</dbReference>
<keyword evidence="5 10" id="KW-0732">Signal</keyword>
<dbReference type="GO" id="GO:0015344">
    <property type="term" value="F:siderophore uptake transmembrane transporter activity"/>
    <property type="evidence" value="ECO:0007669"/>
    <property type="project" value="TreeGrafter"/>
</dbReference>
<sequence>MVATAFLLALAAGPSPADSLAAPPDTAAPRIVRRFSEIVVRAQFHDPLSSESAHLLSGATLRALPVSRLAEAVALKAGVVARGEELHVRGGRTGESALMLEGLSLEEPLRNRSLEVPLLALKDVEVLTGGLEAEYGGSLAGVLRLRTVDPGERPEGALLWESDGRTSTHYDRVSGRLSGPLGTTGIGAVATLEATLDDTNLPTLRTVSRTRNAFGSFGWRADNRLLGDVKLVRRSNSSRLVLEVLANRRVIEPYDPMWSVEGYVGSPCTGDPCSPEPVLSPTPQPGFTYYRAADHAVITDDRRLATVLSWTKPTATRLATVSLGWLSARRVTSVGGGDDPSYLTPDRLPLWGRDEAATTDPFHVYHGDEPFFQKSSSGRLTLRGDLERATARGNRTKAGLGMSYESVSMREFDLSTYGSGLDSLRAYRAFAPGAFGYAQARWVFEGLVLNAGLRAEYFTPGPQASRQSFAGPTSATWTFAPRLGVAYPISVRDVFSLAYVRLRQNPARDYLYDNRLQISSRQQLGNPGLTPATAISYQAAVKHSFSERWALQTAVFYRDLFDLVGTRSVLVSNRPEPRYENADEGHASGFELSLFAVGEGARAELHYTYLEAMGSQSLEEGLPYGSRVGVRLPAIGEHPLDWDRRHSLAFSASWRWSENWSMAWSTIVGSGLPWTPRARRQLDADLSLLNGRRLAWEEETNLRLQWRPRGSAFHVGLEARNLFDRRSEALATLSGYPNPLINTYFDDYGAYRTETGLDGGGYWEDADGDGKPGWIPVHDPRLFHPPRAIRMSVGVGS</sequence>
<keyword evidence="8 12" id="KW-0675">Receptor</keyword>
<accession>A0A538TWZ9</accession>
<evidence type="ECO:0000256" key="6">
    <source>
        <dbReference type="ARBA" id="ARBA00023077"/>
    </source>
</evidence>
<dbReference type="Pfam" id="PF00593">
    <property type="entry name" value="TonB_dep_Rec_b-barrel"/>
    <property type="match status" value="1"/>
</dbReference>
<dbReference type="InterPro" id="IPR036942">
    <property type="entry name" value="Beta-barrel_TonB_sf"/>
</dbReference>
<proteinExistence type="predicted"/>
<comment type="subcellular location">
    <subcellularLocation>
        <location evidence="1">Cell outer membrane</location>
        <topology evidence="1">Multi-pass membrane protein</topology>
    </subcellularLocation>
</comment>
<feature type="chain" id="PRO_5022183320" evidence="10">
    <location>
        <begin position="18"/>
        <end position="797"/>
    </location>
</feature>
<keyword evidence="2" id="KW-0813">Transport</keyword>
<evidence type="ECO:0000313" key="13">
    <source>
        <dbReference type="Proteomes" id="UP000316609"/>
    </source>
</evidence>
<evidence type="ECO:0000256" key="2">
    <source>
        <dbReference type="ARBA" id="ARBA00022448"/>
    </source>
</evidence>
<organism evidence="12 13">
    <name type="scientific">Eiseniibacteriota bacterium</name>
    <dbReference type="NCBI Taxonomy" id="2212470"/>
    <lineage>
        <taxon>Bacteria</taxon>
        <taxon>Candidatus Eiseniibacteriota</taxon>
    </lineage>
</organism>
<evidence type="ECO:0000256" key="5">
    <source>
        <dbReference type="ARBA" id="ARBA00022729"/>
    </source>
</evidence>
<feature type="signal peptide" evidence="10">
    <location>
        <begin position="1"/>
        <end position="17"/>
    </location>
</feature>
<dbReference type="Proteomes" id="UP000316609">
    <property type="component" value="Unassembled WGS sequence"/>
</dbReference>
<dbReference type="Gene3D" id="2.40.170.20">
    <property type="entry name" value="TonB-dependent receptor, beta-barrel domain"/>
    <property type="match status" value="1"/>
</dbReference>
<keyword evidence="6" id="KW-0798">TonB box</keyword>
<evidence type="ECO:0000256" key="10">
    <source>
        <dbReference type="SAM" id="SignalP"/>
    </source>
</evidence>
<dbReference type="GO" id="GO:0009279">
    <property type="term" value="C:cell outer membrane"/>
    <property type="evidence" value="ECO:0007669"/>
    <property type="project" value="UniProtKB-SubCell"/>
</dbReference>
<keyword evidence="9" id="KW-0998">Cell outer membrane</keyword>
<dbReference type="InterPro" id="IPR000531">
    <property type="entry name" value="Beta-barrel_TonB"/>
</dbReference>
<keyword evidence="7" id="KW-0472">Membrane</keyword>
<evidence type="ECO:0000256" key="7">
    <source>
        <dbReference type="ARBA" id="ARBA00023136"/>
    </source>
</evidence>
<comment type="caution">
    <text evidence="12">The sequence shown here is derived from an EMBL/GenBank/DDBJ whole genome shotgun (WGS) entry which is preliminary data.</text>
</comment>
<dbReference type="SUPFAM" id="SSF56935">
    <property type="entry name" value="Porins"/>
    <property type="match status" value="1"/>
</dbReference>
<dbReference type="GO" id="GO:0044718">
    <property type="term" value="P:siderophore transmembrane transport"/>
    <property type="evidence" value="ECO:0007669"/>
    <property type="project" value="TreeGrafter"/>
</dbReference>
<reference evidence="12 13" key="1">
    <citation type="journal article" date="2019" name="Nat. Microbiol.">
        <title>Mediterranean grassland soil C-N compound turnover is dependent on rainfall and depth, and is mediated by genomically divergent microorganisms.</title>
        <authorList>
            <person name="Diamond S."/>
            <person name="Andeer P.F."/>
            <person name="Li Z."/>
            <person name="Crits-Christoph A."/>
            <person name="Burstein D."/>
            <person name="Anantharaman K."/>
            <person name="Lane K.R."/>
            <person name="Thomas B.C."/>
            <person name="Pan C."/>
            <person name="Northen T.R."/>
            <person name="Banfield J.F."/>
        </authorList>
    </citation>
    <scope>NUCLEOTIDE SEQUENCE [LARGE SCALE GENOMIC DNA]</scope>
    <source>
        <strain evidence="12">WS_8</strain>
    </source>
</reference>
<protein>
    <submittedName>
        <fullName evidence="12">TonB-dependent receptor</fullName>
    </submittedName>
</protein>
<dbReference type="InterPro" id="IPR039426">
    <property type="entry name" value="TonB-dep_rcpt-like"/>
</dbReference>
<feature type="domain" description="TonB-dependent receptor-like beta-barrel" evidence="11">
    <location>
        <begin position="336"/>
        <end position="722"/>
    </location>
</feature>
<gene>
    <name evidence="12" type="ORF">E6K78_02165</name>
</gene>
<evidence type="ECO:0000256" key="3">
    <source>
        <dbReference type="ARBA" id="ARBA00022452"/>
    </source>
</evidence>
<evidence type="ECO:0000256" key="8">
    <source>
        <dbReference type="ARBA" id="ARBA00023170"/>
    </source>
</evidence>
<evidence type="ECO:0000256" key="9">
    <source>
        <dbReference type="ARBA" id="ARBA00023237"/>
    </source>
</evidence>
<dbReference type="AlphaFoldDB" id="A0A538TWZ9"/>
<evidence type="ECO:0000256" key="1">
    <source>
        <dbReference type="ARBA" id="ARBA00004571"/>
    </source>
</evidence>
<name>A0A538TWZ9_UNCEI</name>
<dbReference type="EMBL" id="VBOY01000014">
    <property type="protein sequence ID" value="TMQ68153.1"/>
    <property type="molecule type" value="Genomic_DNA"/>
</dbReference>
<keyword evidence="3" id="KW-1134">Transmembrane beta strand</keyword>
<evidence type="ECO:0000313" key="12">
    <source>
        <dbReference type="EMBL" id="TMQ68153.1"/>
    </source>
</evidence>
<keyword evidence="4" id="KW-0812">Transmembrane</keyword>
<evidence type="ECO:0000259" key="11">
    <source>
        <dbReference type="Pfam" id="PF00593"/>
    </source>
</evidence>
<evidence type="ECO:0000256" key="4">
    <source>
        <dbReference type="ARBA" id="ARBA00022692"/>
    </source>
</evidence>
<dbReference type="PANTHER" id="PTHR30069">
    <property type="entry name" value="TONB-DEPENDENT OUTER MEMBRANE RECEPTOR"/>
    <property type="match status" value="1"/>
</dbReference>